<organism evidence="2">
    <name type="scientific">freshwater metagenome</name>
    <dbReference type="NCBI Taxonomy" id="449393"/>
    <lineage>
        <taxon>unclassified sequences</taxon>
        <taxon>metagenomes</taxon>
        <taxon>ecological metagenomes</taxon>
    </lineage>
</organism>
<proteinExistence type="predicted"/>
<evidence type="ECO:0000256" key="1">
    <source>
        <dbReference type="SAM" id="Phobius"/>
    </source>
</evidence>
<dbReference type="EMBL" id="CAFABA010000065">
    <property type="protein sequence ID" value="CAB4832357.1"/>
    <property type="molecule type" value="Genomic_DNA"/>
</dbReference>
<evidence type="ECO:0000313" key="2">
    <source>
        <dbReference type="EMBL" id="CAB4832357.1"/>
    </source>
</evidence>
<name>A0A6J7AHN1_9ZZZZ</name>
<keyword evidence="1" id="KW-0812">Transmembrane</keyword>
<dbReference type="AlphaFoldDB" id="A0A6J7AHN1"/>
<keyword evidence="1" id="KW-1133">Transmembrane helix</keyword>
<gene>
    <name evidence="2" type="ORF">UFOPK3139_01639</name>
</gene>
<accession>A0A6J7AHN1</accession>
<feature type="transmembrane region" description="Helical" evidence="1">
    <location>
        <begin position="63"/>
        <end position="83"/>
    </location>
</feature>
<sequence length="99" mass="10659">MLASVFRSNFQAADVLTEPARSMARDNIGAATAIGRKQFATDPAALQSFLHDAEHAFTRGLNLGLGISAALALIMAFVVLRVYPRDTKLGRQAEMPDGR</sequence>
<reference evidence="2" key="1">
    <citation type="submission" date="2020-05" db="EMBL/GenBank/DDBJ databases">
        <authorList>
            <person name="Chiriac C."/>
            <person name="Salcher M."/>
            <person name="Ghai R."/>
            <person name="Kavagutti S V."/>
        </authorList>
    </citation>
    <scope>NUCLEOTIDE SEQUENCE</scope>
</reference>
<protein>
    <submittedName>
        <fullName evidence="2">Unannotated protein</fullName>
    </submittedName>
</protein>
<keyword evidence="1" id="KW-0472">Membrane</keyword>